<evidence type="ECO:0000313" key="2">
    <source>
        <dbReference type="EMBL" id="MDR7301417.1"/>
    </source>
</evidence>
<evidence type="ECO:0000313" key="3">
    <source>
        <dbReference type="EMBL" id="MDR7302807.1"/>
    </source>
</evidence>
<comment type="caution">
    <text evidence="2">The sequence shown here is derived from an EMBL/GenBank/DDBJ whole genome shotgun (WGS) entry which is preliminary data.</text>
</comment>
<evidence type="ECO:0000313" key="4">
    <source>
        <dbReference type="Proteomes" id="UP001180845"/>
    </source>
</evidence>
<accession>A0AAE3ZDW2</accession>
<gene>
    <name evidence="2" type="ORF">JOF55_001598</name>
    <name evidence="3" type="ORF">JOF55_002988</name>
</gene>
<dbReference type="EMBL" id="JAVDXW010000001">
    <property type="protein sequence ID" value="MDR7301417.1"/>
    <property type="molecule type" value="Genomic_DNA"/>
</dbReference>
<protein>
    <submittedName>
        <fullName evidence="2">Uncharacterized protein</fullName>
    </submittedName>
</protein>
<reference evidence="2" key="1">
    <citation type="submission" date="2023-07" db="EMBL/GenBank/DDBJ databases">
        <title>Sequencing the genomes of 1000 actinobacteria strains.</title>
        <authorList>
            <person name="Klenk H.-P."/>
        </authorList>
    </citation>
    <scope>NUCLEOTIDE SEQUENCE</scope>
    <source>
        <strain evidence="2">DSM 45977</strain>
    </source>
</reference>
<dbReference type="EMBL" id="JAVDXW010000001">
    <property type="protein sequence ID" value="MDR7302807.1"/>
    <property type="molecule type" value="Genomic_DNA"/>
</dbReference>
<evidence type="ECO:0000256" key="1">
    <source>
        <dbReference type="SAM" id="MobiDB-lite"/>
    </source>
</evidence>
<proteinExistence type="predicted"/>
<sequence>MTALALAIAALLLVAPVLGVVWATAPQPQHAGAGALTVAQLLAQSREQDRTERLPMIPPDLPDASIAWPTTDPDAPTGTWAPVDLPTLRRVLDGLHNL</sequence>
<dbReference type="AlphaFoldDB" id="A0AAE3ZDW2"/>
<dbReference type="Proteomes" id="UP001180845">
    <property type="component" value="Unassembled WGS sequence"/>
</dbReference>
<keyword evidence="4" id="KW-1185">Reference proteome</keyword>
<name>A0AAE3ZDW2_9ACTN</name>
<organism evidence="2 4">
    <name type="scientific">Haloactinomyces albus</name>
    <dbReference type="NCBI Taxonomy" id="1352928"/>
    <lineage>
        <taxon>Bacteria</taxon>
        <taxon>Bacillati</taxon>
        <taxon>Actinomycetota</taxon>
        <taxon>Actinomycetes</taxon>
        <taxon>Actinopolysporales</taxon>
        <taxon>Actinopolysporaceae</taxon>
        <taxon>Haloactinomyces</taxon>
    </lineage>
</organism>
<feature type="region of interest" description="Disordered" evidence="1">
    <location>
        <begin position="47"/>
        <end position="82"/>
    </location>
</feature>
<dbReference type="RefSeq" id="WP_310271866.1">
    <property type="nucleotide sequence ID" value="NZ_JAVDXW010000001.1"/>
</dbReference>